<reference evidence="1" key="1">
    <citation type="submission" date="2021-01" db="EMBL/GenBank/DDBJ databases">
        <authorList>
            <person name="Kaushik A."/>
        </authorList>
    </citation>
    <scope>NUCLEOTIDE SEQUENCE</scope>
    <source>
        <strain evidence="1">AG1-1C</strain>
    </source>
</reference>
<dbReference type="Proteomes" id="UP000663846">
    <property type="component" value="Unassembled WGS sequence"/>
</dbReference>
<gene>
    <name evidence="1" type="ORF">RDB_LOCUS177867</name>
</gene>
<feature type="non-terminal residue" evidence="1">
    <location>
        <position position="1"/>
    </location>
</feature>
<dbReference type="EMBL" id="CAJMWS010001060">
    <property type="protein sequence ID" value="CAE6472308.1"/>
    <property type="molecule type" value="Genomic_DNA"/>
</dbReference>
<sequence length="88" mass="9371">MANSNSSILLFPSSSHAVINGSFYRDPAYSLWSTVYVNNSGNLTSSGPFTYPNASTAFVASVSDFYDLVGESATLEVIASADYAAFHE</sequence>
<organism evidence="1 2">
    <name type="scientific">Rhizoctonia solani</name>
    <dbReference type="NCBI Taxonomy" id="456999"/>
    <lineage>
        <taxon>Eukaryota</taxon>
        <taxon>Fungi</taxon>
        <taxon>Dikarya</taxon>
        <taxon>Basidiomycota</taxon>
        <taxon>Agaricomycotina</taxon>
        <taxon>Agaricomycetes</taxon>
        <taxon>Cantharellales</taxon>
        <taxon>Ceratobasidiaceae</taxon>
        <taxon>Rhizoctonia</taxon>
    </lineage>
</organism>
<evidence type="ECO:0000313" key="1">
    <source>
        <dbReference type="EMBL" id="CAE6472308.1"/>
    </source>
</evidence>
<evidence type="ECO:0000313" key="2">
    <source>
        <dbReference type="Proteomes" id="UP000663846"/>
    </source>
</evidence>
<name>A0A8H3C125_9AGAM</name>
<accession>A0A8H3C125</accession>
<protein>
    <submittedName>
        <fullName evidence="1">Uncharacterized protein</fullName>
    </submittedName>
</protein>
<comment type="caution">
    <text evidence="1">The sequence shown here is derived from an EMBL/GenBank/DDBJ whole genome shotgun (WGS) entry which is preliminary data.</text>
</comment>
<dbReference type="AlphaFoldDB" id="A0A8H3C125"/>
<proteinExistence type="predicted"/>